<dbReference type="InterPro" id="IPR016181">
    <property type="entry name" value="Acyl_CoA_acyltransferase"/>
</dbReference>
<dbReference type="Pfam" id="PF14542">
    <property type="entry name" value="Acetyltransf_CG"/>
    <property type="match status" value="1"/>
</dbReference>
<dbReference type="Proteomes" id="UP000315103">
    <property type="component" value="Unassembled WGS sequence"/>
</dbReference>
<dbReference type="RefSeq" id="WP_145288493.1">
    <property type="nucleotide sequence ID" value="NZ_VMSJ01000003.1"/>
</dbReference>
<protein>
    <submittedName>
        <fullName evidence="2">N-acetyltransferase</fullName>
    </submittedName>
</protein>
<keyword evidence="2" id="KW-0808">Transferase</keyword>
<dbReference type="InterPro" id="IPR031165">
    <property type="entry name" value="GNAT_YJDJ"/>
</dbReference>
<dbReference type="Gene3D" id="3.40.630.30">
    <property type="match status" value="1"/>
</dbReference>
<dbReference type="CDD" id="cd04301">
    <property type="entry name" value="NAT_SF"/>
    <property type="match status" value="1"/>
</dbReference>
<sequence>MLKKEAGRLYLEEGHDVIAELIYHETDEYYDVTSTYTRPEHRNRGLARDLVDEIVEMAREDNKKVQPTCPYVAFAIRDSSYDDIKIK</sequence>
<feature type="domain" description="N-acetyltransferase" evidence="1">
    <location>
        <begin position="1"/>
        <end position="87"/>
    </location>
</feature>
<keyword evidence="3" id="KW-1185">Reference proteome</keyword>
<comment type="caution">
    <text evidence="2">The sequence shown here is derived from an EMBL/GenBank/DDBJ whole genome shotgun (WGS) entry which is preliminary data.</text>
</comment>
<dbReference type="PROSITE" id="PS51729">
    <property type="entry name" value="GNAT_YJDJ"/>
    <property type="match status" value="1"/>
</dbReference>
<evidence type="ECO:0000313" key="2">
    <source>
        <dbReference type="EMBL" id="TVT27680.1"/>
    </source>
</evidence>
<dbReference type="GO" id="GO:0016740">
    <property type="term" value="F:transferase activity"/>
    <property type="evidence" value="ECO:0007669"/>
    <property type="project" value="UniProtKB-KW"/>
</dbReference>
<name>A0A558ATU0_9STAP</name>
<organism evidence="2 3">
    <name type="scientific">Salinicoccus cyprini</name>
    <dbReference type="NCBI Taxonomy" id="2493691"/>
    <lineage>
        <taxon>Bacteria</taxon>
        <taxon>Bacillati</taxon>
        <taxon>Bacillota</taxon>
        <taxon>Bacilli</taxon>
        <taxon>Bacillales</taxon>
        <taxon>Staphylococcaceae</taxon>
        <taxon>Salinicoccus</taxon>
    </lineage>
</organism>
<dbReference type="AlphaFoldDB" id="A0A558ATU0"/>
<dbReference type="EMBL" id="VMSJ01000003">
    <property type="protein sequence ID" value="TVT27680.1"/>
    <property type="molecule type" value="Genomic_DNA"/>
</dbReference>
<dbReference type="OrthoDB" id="9793389at2"/>
<dbReference type="SUPFAM" id="SSF55729">
    <property type="entry name" value="Acyl-CoA N-acyltransferases (Nat)"/>
    <property type="match status" value="1"/>
</dbReference>
<accession>A0A558ATU0</accession>
<evidence type="ECO:0000259" key="1">
    <source>
        <dbReference type="PROSITE" id="PS51729"/>
    </source>
</evidence>
<evidence type="ECO:0000313" key="3">
    <source>
        <dbReference type="Proteomes" id="UP000315103"/>
    </source>
</evidence>
<gene>
    <name evidence="2" type="ORF">FO441_08195</name>
</gene>
<proteinExistence type="predicted"/>
<reference evidence="2 3" key="1">
    <citation type="submission" date="2019-07" db="EMBL/GenBank/DDBJ databases">
        <title>Salinicoccus cyprini sp. nov., isolated from gastro-intestinal tract of mirror carp, Cyprinus carpio var. specularis, collected from Gobind Sagar Reservoir, Himachal Pradesh, India.</title>
        <authorList>
            <person name="Talwar C."/>
            <person name="Singh A.K."/>
            <person name="Lal R."/>
            <person name="Negi R.K."/>
        </authorList>
    </citation>
    <scope>NUCLEOTIDE SEQUENCE [LARGE SCALE GENOMIC DNA]</scope>
    <source>
        <strain evidence="2 3">CT19</strain>
    </source>
</reference>